<sequence>MDVRVKLKTVLTKEEKERLKKIIESVDKRISNWMLDEFAELSVLLWGLYSNLGFHPDIVRKLISQMKEGIAKKWAIKTFELAKECDRFVKKT</sequence>
<proteinExistence type="predicted"/>
<protein>
    <submittedName>
        <fullName evidence="1">Uncharacterized protein</fullName>
    </submittedName>
</protein>
<dbReference type="EMBL" id="BARU01024526">
    <property type="protein sequence ID" value="GAH50276.1"/>
    <property type="molecule type" value="Genomic_DNA"/>
</dbReference>
<comment type="caution">
    <text evidence="1">The sequence shown here is derived from an EMBL/GenBank/DDBJ whole genome shotgun (WGS) entry which is preliminary data.</text>
</comment>
<gene>
    <name evidence="1" type="ORF">S03H2_39637</name>
</gene>
<accession>X1FX97</accession>
<name>X1FX97_9ZZZZ</name>
<organism evidence="1">
    <name type="scientific">marine sediment metagenome</name>
    <dbReference type="NCBI Taxonomy" id="412755"/>
    <lineage>
        <taxon>unclassified sequences</taxon>
        <taxon>metagenomes</taxon>
        <taxon>ecological metagenomes</taxon>
    </lineage>
</organism>
<evidence type="ECO:0000313" key="1">
    <source>
        <dbReference type="EMBL" id="GAH50276.1"/>
    </source>
</evidence>
<dbReference type="AlphaFoldDB" id="X1FX97"/>
<reference evidence="1" key="1">
    <citation type="journal article" date="2014" name="Front. Microbiol.">
        <title>High frequency of phylogenetically diverse reductive dehalogenase-homologous genes in deep subseafloor sedimentary metagenomes.</title>
        <authorList>
            <person name="Kawai M."/>
            <person name="Futagami T."/>
            <person name="Toyoda A."/>
            <person name="Takaki Y."/>
            <person name="Nishi S."/>
            <person name="Hori S."/>
            <person name="Arai W."/>
            <person name="Tsubouchi T."/>
            <person name="Morono Y."/>
            <person name="Uchiyama I."/>
            <person name="Ito T."/>
            <person name="Fujiyama A."/>
            <person name="Inagaki F."/>
            <person name="Takami H."/>
        </authorList>
    </citation>
    <scope>NUCLEOTIDE SEQUENCE</scope>
    <source>
        <strain evidence="1">Expedition CK06-06</strain>
    </source>
</reference>